<organism evidence="5 6">
    <name type="scientific">Roseovarius gahaiensis</name>
    <dbReference type="NCBI Taxonomy" id="2716691"/>
    <lineage>
        <taxon>Bacteria</taxon>
        <taxon>Pseudomonadati</taxon>
        <taxon>Pseudomonadota</taxon>
        <taxon>Alphaproteobacteria</taxon>
        <taxon>Rhodobacterales</taxon>
        <taxon>Roseobacteraceae</taxon>
        <taxon>Roseovarius</taxon>
    </lineage>
</organism>
<evidence type="ECO:0000313" key="5">
    <source>
        <dbReference type="EMBL" id="NHQ74909.1"/>
    </source>
</evidence>
<dbReference type="InterPro" id="IPR006176">
    <property type="entry name" value="3-OHacyl-CoA_DH_NAD-bd"/>
</dbReference>
<evidence type="ECO:0000313" key="6">
    <source>
        <dbReference type="Proteomes" id="UP000639775"/>
    </source>
</evidence>
<keyword evidence="1" id="KW-0560">Oxidoreductase</keyword>
<accession>A0A967BEP2</accession>
<keyword evidence="2" id="KW-0812">Transmembrane</keyword>
<dbReference type="FunFam" id="3.40.50.720:FF:000009">
    <property type="entry name" value="Fatty oxidation complex, alpha subunit"/>
    <property type="match status" value="1"/>
</dbReference>
<dbReference type="PANTHER" id="PTHR48075">
    <property type="entry name" value="3-HYDROXYACYL-COA DEHYDROGENASE FAMILY PROTEIN"/>
    <property type="match status" value="1"/>
</dbReference>
<dbReference type="Gene3D" id="3.40.50.720">
    <property type="entry name" value="NAD(P)-binding Rossmann-like Domain"/>
    <property type="match status" value="1"/>
</dbReference>
<comment type="caution">
    <text evidence="5">The sequence shown here is derived from an EMBL/GenBank/DDBJ whole genome shotgun (WGS) entry which is preliminary data.</text>
</comment>
<dbReference type="GO" id="GO:0008691">
    <property type="term" value="F:3-hydroxybutyryl-CoA dehydrogenase activity"/>
    <property type="evidence" value="ECO:0007669"/>
    <property type="project" value="TreeGrafter"/>
</dbReference>
<dbReference type="Pfam" id="PF00725">
    <property type="entry name" value="3HCDH"/>
    <property type="match status" value="2"/>
</dbReference>
<dbReference type="Gene3D" id="1.10.1040.10">
    <property type="entry name" value="N-(1-d-carboxylethyl)-l-norvaline Dehydrogenase, domain 2"/>
    <property type="match status" value="2"/>
</dbReference>
<dbReference type="RefSeq" id="WP_167197053.1">
    <property type="nucleotide sequence ID" value="NZ_JAAORB010000020.1"/>
</dbReference>
<protein>
    <recommendedName>
        <fullName evidence="7">3-hydroxybutyryl-CoA dehydrogenase</fullName>
    </recommendedName>
</protein>
<keyword evidence="2" id="KW-0472">Membrane</keyword>
<feature type="domain" description="3-hydroxyacyl-CoA dehydrogenase C-terminal" evidence="3">
    <location>
        <begin position="188"/>
        <end position="282"/>
    </location>
</feature>
<keyword evidence="2" id="KW-1133">Transmembrane helix</keyword>
<dbReference type="GO" id="GO:0006635">
    <property type="term" value="P:fatty acid beta-oxidation"/>
    <property type="evidence" value="ECO:0007669"/>
    <property type="project" value="TreeGrafter"/>
</dbReference>
<dbReference type="InterPro" id="IPR036291">
    <property type="entry name" value="NAD(P)-bd_dom_sf"/>
</dbReference>
<evidence type="ECO:0000259" key="4">
    <source>
        <dbReference type="Pfam" id="PF02737"/>
    </source>
</evidence>
<evidence type="ECO:0008006" key="7">
    <source>
        <dbReference type="Google" id="ProtNLM"/>
    </source>
</evidence>
<evidence type="ECO:0000256" key="1">
    <source>
        <dbReference type="ARBA" id="ARBA00023002"/>
    </source>
</evidence>
<keyword evidence="6" id="KW-1185">Reference proteome</keyword>
<dbReference type="EMBL" id="JAAORB010000020">
    <property type="protein sequence ID" value="NHQ74909.1"/>
    <property type="molecule type" value="Genomic_DNA"/>
</dbReference>
<dbReference type="SUPFAM" id="SSF48179">
    <property type="entry name" value="6-phosphogluconate dehydrogenase C-terminal domain-like"/>
    <property type="match status" value="2"/>
</dbReference>
<feature type="domain" description="3-hydroxyacyl-CoA dehydrogenase C-terminal" evidence="3">
    <location>
        <begin position="418"/>
        <end position="489"/>
    </location>
</feature>
<dbReference type="SUPFAM" id="SSF51735">
    <property type="entry name" value="NAD(P)-binding Rossmann-fold domains"/>
    <property type="match status" value="1"/>
</dbReference>
<dbReference type="Pfam" id="PF02737">
    <property type="entry name" value="3HCDH_N"/>
    <property type="match status" value="1"/>
</dbReference>
<dbReference type="GO" id="GO:0070403">
    <property type="term" value="F:NAD+ binding"/>
    <property type="evidence" value="ECO:0007669"/>
    <property type="project" value="InterPro"/>
</dbReference>
<name>A0A967BEP2_9RHOB</name>
<gene>
    <name evidence="5" type="ORF">HAT86_10595</name>
</gene>
<dbReference type="AlphaFoldDB" id="A0A967BEP2"/>
<feature type="transmembrane region" description="Helical" evidence="2">
    <location>
        <begin position="7"/>
        <end position="29"/>
    </location>
</feature>
<dbReference type="InterPro" id="IPR013328">
    <property type="entry name" value="6PGD_dom2"/>
</dbReference>
<dbReference type="Proteomes" id="UP000639775">
    <property type="component" value="Unassembled WGS sequence"/>
</dbReference>
<dbReference type="InterPro" id="IPR006108">
    <property type="entry name" value="3HC_DH_C"/>
</dbReference>
<evidence type="ECO:0000256" key="2">
    <source>
        <dbReference type="SAM" id="Phobius"/>
    </source>
</evidence>
<proteinExistence type="predicted"/>
<evidence type="ECO:0000259" key="3">
    <source>
        <dbReference type="Pfam" id="PF00725"/>
    </source>
</evidence>
<sequence length="511" mass="54569">MTRIRKVAVCGAGGTMGAGIALVAVRGGFETIRFDRSSEALSRSRGAAEKFLKKSVDRGRMSPEDSDATLARLQDSTDLADLADCDLVIEAIYENLEVKQALFKELNTICKPQTIFASNTSTLSITQIASGCGREDRVVGMHFCLPAELMKLIEMSRGLNTSDETFREAWAWTEAAGQLPVETQDKPGFILNALLVPFNNDVIRAIEAGLATAEDIDIAIKSGLGYKMGPCTLLDLIGLDTQVLLGEAFYPITLDRRASVPPLLRRMVAAGRLGNKSGQGLLTGQSRQRADTAPDFSIVASGDSRSFPSGDTIVDRATERADVTMHLGGGYAPDPSKTAVLVELDTECLGVHTGEDMGREGSNAVGFARYRNGNDAPSNLIELVRQPATDAAALDAARAIFEVAGFDVVVCADQPGRIVDRLVRPKYNDALRFLDEGLATAEDMDKTCKLGLGYPDGPIERVTRGGLARHFDVTSALYAMTGQPGYAPARRAVVASAHQAKAAVCPDPVKG</sequence>
<feature type="domain" description="3-hydroxyacyl-CoA dehydrogenase NAD binding" evidence="4">
    <location>
        <begin position="6"/>
        <end position="185"/>
    </location>
</feature>
<dbReference type="InterPro" id="IPR008927">
    <property type="entry name" value="6-PGluconate_DH-like_C_sf"/>
</dbReference>
<reference evidence="5" key="1">
    <citation type="submission" date="2020-03" db="EMBL/GenBank/DDBJ databases">
        <title>Roseovarius gahaiensis sp. nov., isolated from Gahai Saline Lake, China.</title>
        <authorList>
            <person name="Sun X."/>
        </authorList>
    </citation>
    <scope>NUCLEOTIDE SEQUENCE</scope>
    <source>
        <strain evidence="5">GH877</strain>
    </source>
</reference>
<dbReference type="PANTHER" id="PTHR48075:SF5">
    <property type="entry name" value="3-HYDROXYBUTYRYL-COA DEHYDROGENASE"/>
    <property type="match status" value="1"/>
</dbReference>